<dbReference type="Proteomes" id="UP000184236">
    <property type="component" value="Unassembled WGS sequence"/>
</dbReference>
<dbReference type="EMBL" id="FQVO01000007">
    <property type="protein sequence ID" value="SHE99236.1"/>
    <property type="molecule type" value="Genomic_DNA"/>
</dbReference>
<reference evidence="2" key="1">
    <citation type="submission" date="2016-11" db="EMBL/GenBank/DDBJ databases">
        <authorList>
            <person name="Varghese N."/>
            <person name="Submissions S."/>
        </authorList>
    </citation>
    <scope>NUCLEOTIDE SEQUENCE [LARGE SCALE GENOMIC DNA]</scope>
    <source>
        <strain evidence="2">DSM 26898</strain>
    </source>
</reference>
<gene>
    <name evidence="1" type="ORF">SAMN05444408_10747</name>
</gene>
<name>A0A1M4Y0X4_9FLAO</name>
<dbReference type="OrthoDB" id="1233216at2"/>
<protein>
    <submittedName>
        <fullName evidence="1">Uncharacterized protein</fullName>
    </submittedName>
</protein>
<dbReference type="AlphaFoldDB" id="A0A1M4Y0X4"/>
<evidence type="ECO:0000313" key="1">
    <source>
        <dbReference type="EMBL" id="SHE99236.1"/>
    </source>
</evidence>
<proteinExistence type="predicted"/>
<accession>A0A1M4Y0X4</accession>
<organism evidence="1 2">
    <name type="scientific">Chryseobacterium takakiae</name>
    <dbReference type="NCBI Taxonomy" id="1302685"/>
    <lineage>
        <taxon>Bacteria</taxon>
        <taxon>Pseudomonadati</taxon>
        <taxon>Bacteroidota</taxon>
        <taxon>Flavobacteriia</taxon>
        <taxon>Flavobacteriales</taxon>
        <taxon>Weeksellaceae</taxon>
        <taxon>Chryseobacterium group</taxon>
        <taxon>Chryseobacterium</taxon>
    </lineage>
</organism>
<sequence>MMTNENSTEILKKIEFLEKTEGYKVKRPGHIFNDLINNFRDSVSKEHLVDLYYYMNISEKSLHDFRGMNIVAGNYKCSKIDEIGDLFIQPLEKGMYSLHYALLAYKEYVENNSDKAIQYLQKAIANSIEQSETFGYFSITIGEQTLNKIRVYAREKEVDHVISETSKIISLFVFNIDQENLKCRDKIMELDVEEKYGMIQHIINGTEIALSKAFTYEDKLDIFKKIFSQVLMNTAEYTDFENLLWAFQVISDIGKLPEEKWLENVNSSFYKLKYAPKSLQKIIVQTVISYSKDHLQEFVMKPAFNENIKFLEVNLN</sequence>
<dbReference type="STRING" id="1302685.SAMN05444408_10747"/>
<evidence type="ECO:0000313" key="2">
    <source>
        <dbReference type="Proteomes" id="UP000184236"/>
    </source>
</evidence>
<dbReference type="RefSeq" id="WP_143149896.1">
    <property type="nucleotide sequence ID" value="NZ_FQVO01000007.1"/>
</dbReference>
<keyword evidence="2" id="KW-1185">Reference proteome</keyword>